<protein>
    <recommendedName>
        <fullName evidence="3">Alpha/beta hydrolase</fullName>
    </recommendedName>
</protein>
<dbReference type="SUPFAM" id="SSF53474">
    <property type="entry name" value="alpha/beta-Hydrolases"/>
    <property type="match status" value="1"/>
</dbReference>
<dbReference type="AlphaFoldDB" id="A0A494YRB9"/>
<dbReference type="InterPro" id="IPR029058">
    <property type="entry name" value="AB_hydrolase_fold"/>
</dbReference>
<dbReference type="Proteomes" id="UP000272238">
    <property type="component" value="Unassembled WGS sequence"/>
</dbReference>
<dbReference type="Gene3D" id="3.40.50.1820">
    <property type="entry name" value="alpha/beta hydrolase"/>
    <property type="match status" value="1"/>
</dbReference>
<name>A0A494YRB9_9BACL</name>
<dbReference type="EMBL" id="RBZN01000102">
    <property type="protein sequence ID" value="RKQ11778.1"/>
    <property type="molecule type" value="Genomic_DNA"/>
</dbReference>
<evidence type="ECO:0000313" key="1">
    <source>
        <dbReference type="EMBL" id="RKQ11778.1"/>
    </source>
</evidence>
<gene>
    <name evidence="1" type="ORF">D8M03_17430</name>
</gene>
<evidence type="ECO:0000313" key="2">
    <source>
        <dbReference type="Proteomes" id="UP000272238"/>
    </source>
</evidence>
<comment type="caution">
    <text evidence="1">The sequence shown here is derived from an EMBL/GenBank/DDBJ whole genome shotgun (WGS) entry which is preliminary data.</text>
</comment>
<organism evidence="1 2">
    <name type="scientific">Ureibacillus endophyticus</name>
    <dbReference type="NCBI Taxonomy" id="1978490"/>
    <lineage>
        <taxon>Bacteria</taxon>
        <taxon>Bacillati</taxon>
        <taxon>Bacillota</taxon>
        <taxon>Bacilli</taxon>
        <taxon>Bacillales</taxon>
        <taxon>Caryophanaceae</taxon>
        <taxon>Ureibacillus</taxon>
    </lineage>
</organism>
<accession>A0A494YRB9</accession>
<dbReference type="InterPro" id="IPR050583">
    <property type="entry name" value="Mycobacterial_A85_antigen"/>
</dbReference>
<dbReference type="InterPro" id="IPR000801">
    <property type="entry name" value="Esterase-like"/>
</dbReference>
<keyword evidence="2" id="KW-1185">Reference proteome</keyword>
<dbReference type="PANTHER" id="PTHR48098">
    <property type="entry name" value="ENTEROCHELIN ESTERASE-RELATED"/>
    <property type="match status" value="1"/>
</dbReference>
<dbReference type="PANTHER" id="PTHR48098:SF6">
    <property type="entry name" value="FERRI-BACILLIBACTIN ESTERASE BESA"/>
    <property type="match status" value="1"/>
</dbReference>
<dbReference type="Pfam" id="PF00756">
    <property type="entry name" value="Esterase"/>
    <property type="match status" value="1"/>
</dbReference>
<evidence type="ECO:0008006" key="3">
    <source>
        <dbReference type="Google" id="ProtNLM"/>
    </source>
</evidence>
<dbReference type="OrthoDB" id="9784036at2"/>
<proteinExistence type="predicted"/>
<reference evidence="1 2" key="1">
    <citation type="journal article" date="2016" name="Antonie Van Leeuwenhoek">
        <title>Lysinibacillus endophyticus sp. nov., an indole-3-acetic acid producing endophytic bacterium isolated from corn root (Zea mays cv. Xinken-5).</title>
        <authorList>
            <person name="Yu J."/>
            <person name="Guan X."/>
            <person name="Liu C."/>
            <person name="Xiang W."/>
            <person name="Yu Z."/>
            <person name="Liu X."/>
            <person name="Wang G."/>
        </authorList>
    </citation>
    <scope>NUCLEOTIDE SEQUENCE [LARGE SCALE GENOMIC DNA]</scope>
    <source>
        <strain evidence="1 2">DSM 100506</strain>
    </source>
</reference>
<sequence>MFKDKKAKETIIVGIESDPETRFNEYAPWKNQVNDGGEGDLYVDFIVKELKPYIDEKFRTLKDRENTSIAGASMGGYISLYATMKYQDVFGKVAAFSPIFGFNKAPYVAFINKEKMKEDVKIYLDAGENEEEFPLVYFAR</sequence>